<feature type="compositionally biased region" description="Basic and acidic residues" evidence="6">
    <location>
        <begin position="258"/>
        <end position="267"/>
    </location>
</feature>
<dbReference type="Gene3D" id="6.10.250.980">
    <property type="match status" value="1"/>
</dbReference>
<reference evidence="9" key="1">
    <citation type="journal article" date="2023" name="Mol. Biol. Evol.">
        <title>Third-Generation Sequencing Reveals the Adaptive Role of the Epigenome in Three Deep-Sea Polychaetes.</title>
        <authorList>
            <person name="Perez M."/>
            <person name="Aroh O."/>
            <person name="Sun Y."/>
            <person name="Lan Y."/>
            <person name="Juniper S.K."/>
            <person name="Young C.R."/>
            <person name="Angers B."/>
            <person name="Qian P.Y."/>
        </authorList>
    </citation>
    <scope>NUCLEOTIDE SEQUENCE</scope>
    <source>
        <strain evidence="9">R07B-5</strain>
    </source>
</reference>
<dbReference type="InterPro" id="IPR003650">
    <property type="entry name" value="Orange_dom"/>
</dbReference>
<dbReference type="SUPFAM" id="SSF158457">
    <property type="entry name" value="Orange domain-like"/>
    <property type="match status" value="1"/>
</dbReference>
<dbReference type="SMART" id="SM00353">
    <property type="entry name" value="HLH"/>
    <property type="match status" value="1"/>
</dbReference>
<dbReference type="EMBL" id="JAODUO010000096">
    <property type="protein sequence ID" value="KAK2189824.1"/>
    <property type="molecule type" value="Genomic_DNA"/>
</dbReference>
<keyword evidence="4" id="KW-0804">Transcription</keyword>
<dbReference type="InterPro" id="IPR011598">
    <property type="entry name" value="bHLH_dom"/>
</dbReference>
<evidence type="ECO:0000256" key="6">
    <source>
        <dbReference type="SAM" id="MobiDB-lite"/>
    </source>
</evidence>
<keyword evidence="10" id="KW-1185">Reference proteome</keyword>
<dbReference type="InterPro" id="IPR036638">
    <property type="entry name" value="HLH_DNA-bd_sf"/>
</dbReference>
<dbReference type="PROSITE" id="PS50888">
    <property type="entry name" value="BHLH"/>
    <property type="match status" value="1"/>
</dbReference>
<dbReference type="PROSITE" id="PS51054">
    <property type="entry name" value="ORANGE"/>
    <property type="match status" value="1"/>
</dbReference>
<organism evidence="9 10">
    <name type="scientific">Ridgeia piscesae</name>
    <name type="common">Tubeworm</name>
    <dbReference type="NCBI Taxonomy" id="27915"/>
    <lineage>
        <taxon>Eukaryota</taxon>
        <taxon>Metazoa</taxon>
        <taxon>Spiralia</taxon>
        <taxon>Lophotrochozoa</taxon>
        <taxon>Annelida</taxon>
        <taxon>Polychaeta</taxon>
        <taxon>Sedentaria</taxon>
        <taxon>Canalipalpata</taxon>
        <taxon>Sabellida</taxon>
        <taxon>Siboglinidae</taxon>
        <taxon>Ridgeia</taxon>
    </lineage>
</organism>
<dbReference type="AlphaFoldDB" id="A0AAD9P7Y8"/>
<dbReference type="InterPro" id="IPR050370">
    <property type="entry name" value="HES_HEY"/>
</dbReference>
<keyword evidence="2" id="KW-0805">Transcription regulation</keyword>
<name>A0AAD9P7Y8_RIDPI</name>
<evidence type="ECO:0000313" key="9">
    <source>
        <dbReference type="EMBL" id="KAK2189824.1"/>
    </source>
</evidence>
<feature type="region of interest" description="Disordered" evidence="6">
    <location>
        <begin position="206"/>
        <end position="229"/>
    </location>
</feature>
<sequence>MTHHYPRIESSSPERDGSTPTHLRKSNKPLLEKKRRARINRSLEQLKSLVLDALKKDTARYSKLEKADILEMTVKHLRHIQRQQMTVAMTFDPSVVSKYNVGYQECAHEVDRYLGTIDGLSPEVRMRLMHHLGNSYNCANDAAMTSSFQYRAAAAALSLPFPLPSATAESSLPGSCLRSALPAQLCNMVDLSRAMAAEFRRSPSLAEDLSARPASAGSGSDCKNNDMNLDSLNNNNADAIDLNRRDCKPYCDKAENNNVELNRHESSKVTGHSSPGGHSPLLPLGVVKQEQVWRPW</sequence>
<dbReference type="GO" id="GO:0003677">
    <property type="term" value="F:DNA binding"/>
    <property type="evidence" value="ECO:0007669"/>
    <property type="project" value="UniProtKB-KW"/>
</dbReference>
<evidence type="ECO:0000256" key="4">
    <source>
        <dbReference type="ARBA" id="ARBA00023163"/>
    </source>
</evidence>
<evidence type="ECO:0000256" key="3">
    <source>
        <dbReference type="ARBA" id="ARBA00023125"/>
    </source>
</evidence>
<dbReference type="GO" id="GO:0005634">
    <property type="term" value="C:nucleus"/>
    <property type="evidence" value="ECO:0007669"/>
    <property type="project" value="UniProtKB-SubCell"/>
</dbReference>
<evidence type="ECO:0000256" key="5">
    <source>
        <dbReference type="ARBA" id="ARBA00023242"/>
    </source>
</evidence>
<accession>A0AAD9P7Y8</accession>
<comment type="subcellular location">
    <subcellularLocation>
        <location evidence="1">Nucleus</location>
    </subcellularLocation>
</comment>
<protein>
    <submittedName>
        <fullName evidence="9">Uncharacterized protein</fullName>
    </submittedName>
</protein>
<dbReference type="Pfam" id="PF00010">
    <property type="entry name" value="HLH"/>
    <property type="match status" value="1"/>
</dbReference>
<feature type="region of interest" description="Disordered" evidence="6">
    <location>
        <begin position="258"/>
        <end position="283"/>
    </location>
</feature>
<gene>
    <name evidence="9" type="ORF">NP493_96g12000</name>
</gene>
<keyword evidence="5" id="KW-0539">Nucleus</keyword>
<feature type="domain" description="BHLH" evidence="7">
    <location>
        <begin position="23"/>
        <end position="80"/>
    </location>
</feature>
<dbReference type="Gene3D" id="4.10.280.10">
    <property type="entry name" value="Helix-loop-helix DNA-binding domain"/>
    <property type="match status" value="1"/>
</dbReference>
<dbReference type="Pfam" id="PF07527">
    <property type="entry name" value="Hairy_orange"/>
    <property type="match status" value="1"/>
</dbReference>
<dbReference type="GO" id="GO:0046983">
    <property type="term" value="F:protein dimerization activity"/>
    <property type="evidence" value="ECO:0007669"/>
    <property type="project" value="InterPro"/>
</dbReference>
<evidence type="ECO:0000256" key="2">
    <source>
        <dbReference type="ARBA" id="ARBA00023015"/>
    </source>
</evidence>
<feature type="compositionally biased region" description="Basic residues" evidence="6">
    <location>
        <begin position="22"/>
        <end position="31"/>
    </location>
</feature>
<evidence type="ECO:0000259" key="7">
    <source>
        <dbReference type="PROSITE" id="PS50888"/>
    </source>
</evidence>
<dbReference type="PANTHER" id="PTHR10985">
    <property type="entry name" value="BASIC HELIX-LOOP-HELIX TRANSCRIPTION FACTOR, HES-RELATED"/>
    <property type="match status" value="1"/>
</dbReference>
<evidence type="ECO:0000313" key="10">
    <source>
        <dbReference type="Proteomes" id="UP001209878"/>
    </source>
</evidence>
<dbReference type="Proteomes" id="UP001209878">
    <property type="component" value="Unassembled WGS sequence"/>
</dbReference>
<feature type="domain" description="Orange" evidence="8">
    <location>
        <begin position="99"/>
        <end position="132"/>
    </location>
</feature>
<keyword evidence="3" id="KW-0238">DNA-binding</keyword>
<feature type="region of interest" description="Disordered" evidence="6">
    <location>
        <begin position="1"/>
        <end position="31"/>
    </location>
</feature>
<evidence type="ECO:0000256" key="1">
    <source>
        <dbReference type="ARBA" id="ARBA00004123"/>
    </source>
</evidence>
<dbReference type="GO" id="GO:0006355">
    <property type="term" value="P:regulation of DNA-templated transcription"/>
    <property type="evidence" value="ECO:0007669"/>
    <property type="project" value="InterPro"/>
</dbReference>
<dbReference type="SMART" id="SM00511">
    <property type="entry name" value="ORANGE"/>
    <property type="match status" value="1"/>
</dbReference>
<dbReference type="FunFam" id="4.10.280.10:FF:000009">
    <property type="entry name" value="Transcription factor HES-1"/>
    <property type="match status" value="1"/>
</dbReference>
<comment type="caution">
    <text evidence="9">The sequence shown here is derived from an EMBL/GenBank/DDBJ whole genome shotgun (WGS) entry which is preliminary data.</text>
</comment>
<dbReference type="SUPFAM" id="SSF47459">
    <property type="entry name" value="HLH, helix-loop-helix DNA-binding domain"/>
    <property type="match status" value="1"/>
</dbReference>
<proteinExistence type="predicted"/>
<evidence type="ECO:0000259" key="8">
    <source>
        <dbReference type="PROSITE" id="PS51054"/>
    </source>
</evidence>